<keyword evidence="1" id="KW-0812">Transmembrane</keyword>
<evidence type="ECO:0000313" key="3">
    <source>
        <dbReference type="Proteomes" id="UP000683925"/>
    </source>
</evidence>
<evidence type="ECO:0000256" key="1">
    <source>
        <dbReference type="SAM" id="Phobius"/>
    </source>
</evidence>
<proteinExistence type="predicted"/>
<sequence>MIGDYYLLIKVKDLIVLAFKLLSCFFISFFFYQLKIKELASFCVFREEIYGEEINFDSQRRTSLPSNKNKRLGDLLFFLTHLEKKKQYQKQIYHNYLKLIQKRNRLFKMKFRAKINYDYANNKEDYRVQVKIEVYNVRNKKYQQSEIFLNLNE</sequence>
<organism evidence="2 3">
    <name type="scientific">Paramecium octaurelia</name>
    <dbReference type="NCBI Taxonomy" id="43137"/>
    <lineage>
        <taxon>Eukaryota</taxon>
        <taxon>Sar</taxon>
        <taxon>Alveolata</taxon>
        <taxon>Ciliophora</taxon>
        <taxon>Intramacronucleata</taxon>
        <taxon>Oligohymenophorea</taxon>
        <taxon>Peniculida</taxon>
        <taxon>Parameciidae</taxon>
        <taxon>Paramecium</taxon>
    </lineage>
</organism>
<dbReference type="Proteomes" id="UP000683925">
    <property type="component" value="Unassembled WGS sequence"/>
</dbReference>
<feature type="transmembrane region" description="Helical" evidence="1">
    <location>
        <begin position="14"/>
        <end position="32"/>
    </location>
</feature>
<accession>A0A8S1WQY7</accession>
<reference evidence="2" key="1">
    <citation type="submission" date="2021-01" db="EMBL/GenBank/DDBJ databases">
        <authorList>
            <consortium name="Genoscope - CEA"/>
            <person name="William W."/>
        </authorList>
    </citation>
    <scope>NUCLEOTIDE SEQUENCE</scope>
</reference>
<keyword evidence="3" id="KW-1185">Reference proteome</keyword>
<evidence type="ECO:0008006" key="4">
    <source>
        <dbReference type="Google" id="ProtNLM"/>
    </source>
</evidence>
<protein>
    <recommendedName>
        <fullName evidence="4">Transmembrane protein</fullName>
    </recommendedName>
</protein>
<dbReference type="EMBL" id="CAJJDP010000091">
    <property type="protein sequence ID" value="CAD8188126.1"/>
    <property type="molecule type" value="Genomic_DNA"/>
</dbReference>
<keyword evidence="1" id="KW-1133">Transmembrane helix</keyword>
<keyword evidence="1" id="KW-0472">Membrane</keyword>
<comment type="caution">
    <text evidence="2">The sequence shown here is derived from an EMBL/GenBank/DDBJ whole genome shotgun (WGS) entry which is preliminary data.</text>
</comment>
<gene>
    <name evidence="2" type="ORF">POCTA_138.1.T0920039</name>
</gene>
<dbReference type="AlphaFoldDB" id="A0A8S1WQY7"/>
<evidence type="ECO:0000313" key="2">
    <source>
        <dbReference type="EMBL" id="CAD8188126.1"/>
    </source>
</evidence>
<name>A0A8S1WQY7_PAROT</name>